<protein>
    <submittedName>
        <fullName evidence="1">Uncharacterized protein</fullName>
    </submittedName>
</protein>
<organism evidence="1 2">
    <name type="scientific">Polyplax serrata</name>
    <name type="common">Common mouse louse</name>
    <dbReference type="NCBI Taxonomy" id="468196"/>
    <lineage>
        <taxon>Eukaryota</taxon>
        <taxon>Metazoa</taxon>
        <taxon>Ecdysozoa</taxon>
        <taxon>Arthropoda</taxon>
        <taxon>Hexapoda</taxon>
        <taxon>Insecta</taxon>
        <taxon>Pterygota</taxon>
        <taxon>Neoptera</taxon>
        <taxon>Paraneoptera</taxon>
        <taxon>Psocodea</taxon>
        <taxon>Troctomorpha</taxon>
        <taxon>Phthiraptera</taxon>
        <taxon>Anoplura</taxon>
        <taxon>Polyplacidae</taxon>
        <taxon>Polyplax</taxon>
    </lineage>
</organism>
<name>A0AAN8SDS0_POLSC</name>
<sequence>MSVRLSYPGPGFVAERQRTVLCVWQEEVKNEHVGKQGRETSKWFPVVGKSGRSPVYDREVMSAMSDDNRKEEEWFFLLMSAILQQVRRRRKN</sequence>
<reference evidence="1 2" key="1">
    <citation type="submission" date="2023-10" db="EMBL/GenBank/DDBJ databases">
        <title>Genomes of two closely related lineages of the louse Polyplax serrata with different host specificities.</title>
        <authorList>
            <person name="Martinu J."/>
            <person name="Tarabai H."/>
            <person name="Stefka J."/>
            <person name="Hypsa V."/>
        </authorList>
    </citation>
    <scope>NUCLEOTIDE SEQUENCE [LARGE SCALE GENOMIC DNA]</scope>
    <source>
        <strain evidence="1">HR10_N</strain>
    </source>
</reference>
<evidence type="ECO:0000313" key="2">
    <source>
        <dbReference type="Proteomes" id="UP001372834"/>
    </source>
</evidence>
<comment type="caution">
    <text evidence="1">The sequence shown here is derived from an EMBL/GenBank/DDBJ whole genome shotgun (WGS) entry which is preliminary data.</text>
</comment>
<evidence type="ECO:0000313" key="1">
    <source>
        <dbReference type="EMBL" id="KAK6644777.1"/>
    </source>
</evidence>
<accession>A0AAN8SDS0</accession>
<dbReference type="Proteomes" id="UP001372834">
    <property type="component" value="Unassembled WGS sequence"/>
</dbReference>
<proteinExistence type="predicted"/>
<gene>
    <name evidence="1" type="ORF">RUM43_001050</name>
</gene>
<dbReference type="EMBL" id="JAWJWE010000001">
    <property type="protein sequence ID" value="KAK6644777.1"/>
    <property type="molecule type" value="Genomic_DNA"/>
</dbReference>
<dbReference type="AlphaFoldDB" id="A0AAN8SDS0"/>